<feature type="compositionally biased region" description="Basic and acidic residues" evidence="1">
    <location>
        <begin position="18"/>
        <end position="28"/>
    </location>
</feature>
<dbReference type="GO" id="GO:0010468">
    <property type="term" value="P:regulation of gene expression"/>
    <property type="evidence" value="ECO:0007669"/>
    <property type="project" value="UniProtKB-ARBA"/>
</dbReference>
<dbReference type="GO" id="GO:0051246">
    <property type="term" value="P:regulation of protein metabolic process"/>
    <property type="evidence" value="ECO:0007669"/>
    <property type="project" value="UniProtKB-ARBA"/>
</dbReference>
<dbReference type="Proteomes" id="UP001603857">
    <property type="component" value="Unassembled WGS sequence"/>
</dbReference>
<keyword evidence="4" id="KW-1185">Reference proteome</keyword>
<reference evidence="3 4" key="1">
    <citation type="submission" date="2024-08" db="EMBL/GenBank/DDBJ databases">
        <title>Insights into the chromosomal genome structure of Flemingia macrophylla.</title>
        <authorList>
            <person name="Ding Y."/>
            <person name="Zhao Y."/>
            <person name="Bi W."/>
            <person name="Wu M."/>
            <person name="Zhao G."/>
            <person name="Gong Y."/>
            <person name="Li W."/>
            <person name="Zhang P."/>
        </authorList>
    </citation>
    <scope>NUCLEOTIDE SEQUENCE [LARGE SCALE GENOMIC DNA]</scope>
    <source>
        <strain evidence="3">DYQJB</strain>
        <tissue evidence="3">Leaf</tissue>
    </source>
</reference>
<dbReference type="PANTHER" id="PTHR12292">
    <property type="entry name" value="RWD DOMAIN-CONTAINING PROTEIN"/>
    <property type="match status" value="1"/>
</dbReference>
<dbReference type="FunFam" id="3.10.110.10:FF:000050">
    <property type="entry name" value="eIF-2-alpha kinase GCN2"/>
    <property type="match status" value="1"/>
</dbReference>
<evidence type="ECO:0000313" key="3">
    <source>
        <dbReference type="EMBL" id="KAL2328857.1"/>
    </source>
</evidence>
<protein>
    <recommendedName>
        <fullName evidence="2">RWD domain-containing protein</fullName>
    </recommendedName>
</protein>
<dbReference type="SUPFAM" id="SSF54495">
    <property type="entry name" value="UBC-like"/>
    <property type="match status" value="1"/>
</dbReference>
<feature type="compositionally biased region" description="Basic residues" evidence="1">
    <location>
        <begin position="1"/>
        <end position="17"/>
    </location>
</feature>
<feature type="region of interest" description="Disordered" evidence="1">
    <location>
        <begin position="272"/>
        <end position="306"/>
    </location>
</feature>
<proteinExistence type="predicted"/>
<dbReference type="InterPro" id="IPR040213">
    <property type="entry name" value="GIR2-like"/>
</dbReference>
<dbReference type="GO" id="GO:0009893">
    <property type="term" value="P:positive regulation of metabolic process"/>
    <property type="evidence" value="ECO:0007669"/>
    <property type="project" value="UniProtKB-ARBA"/>
</dbReference>
<dbReference type="AlphaFoldDB" id="A0ABD1LZ92"/>
<dbReference type="Pfam" id="PF05773">
    <property type="entry name" value="RWD"/>
    <property type="match status" value="1"/>
</dbReference>
<dbReference type="SMART" id="SM00591">
    <property type="entry name" value="RWD"/>
    <property type="match status" value="1"/>
</dbReference>
<evidence type="ECO:0000256" key="1">
    <source>
        <dbReference type="SAM" id="MobiDB-lite"/>
    </source>
</evidence>
<dbReference type="PROSITE" id="PS50908">
    <property type="entry name" value="RWD"/>
    <property type="match status" value="1"/>
</dbReference>
<evidence type="ECO:0000313" key="4">
    <source>
        <dbReference type="Proteomes" id="UP001603857"/>
    </source>
</evidence>
<dbReference type="EMBL" id="JBGMDY010000007">
    <property type="protein sequence ID" value="KAL2328857.1"/>
    <property type="molecule type" value="Genomic_DNA"/>
</dbReference>
<dbReference type="CDD" id="cd23818">
    <property type="entry name" value="RWD_RNF25"/>
    <property type="match status" value="1"/>
</dbReference>
<accession>A0ABD1LZ92</accession>
<feature type="region of interest" description="Disordered" evidence="1">
    <location>
        <begin position="1"/>
        <end position="28"/>
    </location>
</feature>
<gene>
    <name evidence="3" type="ORF">Fmac_022284</name>
</gene>
<dbReference type="Gene3D" id="3.10.110.10">
    <property type="entry name" value="Ubiquitin Conjugating Enzyme"/>
    <property type="match status" value="1"/>
</dbReference>
<name>A0ABD1LZ92_9FABA</name>
<organism evidence="3 4">
    <name type="scientific">Flemingia macrophylla</name>
    <dbReference type="NCBI Taxonomy" id="520843"/>
    <lineage>
        <taxon>Eukaryota</taxon>
        <taxon>Viridiplantae</taxon>
        <taxon>Streptophyta</taxon>
        <taxon>Embryophyta</taxon>
        <taxon>Tracheophyta</taxon>
        <taxon>Spermatophyta</taxon>
        <taxon>Magnoliopsida</taxon>
        <taxon>eudicotyledons</taxon>
        <taxon>Gunneridae</taxon>
        <taxon>Pentapetalae</taxon>
        <taxon>rosids</taxon>
        <taxon>fabids</taxon>
        <taxon>Fabales</taxon>
        <taxon>Fabaceae</taxon>
        <taxon>Papilionoideae</taxon>
        <taxon>50 kb inversion clade</taxon>
        <taxon>NPAAA clade</taxon>
        <taxon>indigoferoid/millettioid clade</taxon>
        <taxon>Phaseoleae</taxon>
        <taxon>Flemingia</taxon>
    </lineage>
</organism>
<feature type="domain" description="RWD" evidence="2">
    <location>
        <begin position="36"/>
        <end position="145"/>
    </location>
</feature>
<sequence length="380" mass="41886">MGHSSKKKKRGTARRSKQSKDHASQFGHDDCDQLSEEITALCAIFEEDCKIFPGSPPRVVIKLRPYSKDMGYEDLDVSAVLVVRCMPGYPFKCPKLQITPERGLSEADANKLLSLLHDQATLNAREGRVMIYNLVEAAQEFLSGIEPIAKSNDSKLLHSTVESNEELFPKDMASLNKKGSFVYGFIDLFSGYGETWSWSFGIDETAGKSSALPPSKLDASKPCFEAREKKSNNKETLLAMEELPAKLDTVGEVSEDHKNSLSLTSSSRSLVEGFVGNDNEEDNEGIKERESSESLTSASLPPHQPSQTVERDLIMVHMLRLVCASKGTSADCLPQVVTELYNLGIISDSARDLASEPPSIFNATFDRVFQKHLVGKSIET</sequence>
<evidence type="ECO:0000259" key="2">
    <source>
        <dbReference type="PROSITE" id="PS50908"/>
    </source>
</evidence>
<dbReference type="GO" id="GO:0033554">
    <property type="term" value="P:cellular response to stress"/>
    <property type="evidence" value="ECO:0007669"/>
    <property type="project" value="UniProtKB-ARBA"/>
</dbReference>
<dbReference type="InterPro" id="IPR006575">
    <property type="entry name" value="RWD_dom"/>
</dbReference>
<comment type="caution">
    <text evidence="3">The sequence shown here is derived from an EMBL/GenBank/DDBJ whole genome shotgun (WGS) entry which is preliminary data.</text>
</comment>
<dbReference type="InterPro" id="IPR016135">
    <property type="entry name" value="UBQ-conjugating_enzyme/RWD"/>
</dbReference>